<name>A0AAW0KQA7_QUESU</name>
<reference evidence="2 3" key="1">
    <citation type="journal article" date="2018" name="Sci. Data">
        <title>The draft genome sequence of cork oak.</title>
        <authorList>
            <person name="Ramos A.M."/>
            <person name="Usie A."/>
            <person name="Barbosa P."/>
            <person name="Barros P.M."/>
            <person name="Capote T."/>
            <person name="Chaves I."/>
            <person name="Simoes F."/>
            <person name="Abreu I."/>
            <person name="Carrasquinho I."/>
            <person name="Faro C."/>
            <person name="Guimaraes J.B."/>
            <person name="Mendonca D."/>
            <person name="Nobrega F."/>
            <person name="Rodrigues L."/>
            <person name="Saibo N.J.M."/>
            <person name="Varela M.C."/>
            <person name="Egas C."/>
            <person name="Matos J."/>
            <person name="Miguel C.M."/>
            <person name="Oliveira M.M."/>
            <person name="Ricardo C.P."/>
            <person name="Goncalves S."/>
        </authorList>
    </citation>
    <scope>NUCLEOTIDE SEQUENCE [LARGE SCALE GENOMIC DNA]</scope>
    <source>
        <strain evidence="3">cv. HL8</strain>
    </source>
</reference>
<gene>
    <name evidence="2" type="ORF">CFP56_016974</name>
</gene>
<evidence type="ECO:0000313" key="3">
    <source>
        <dbReference type="Proteomes" id="UP000237347"/>
    </source>
</evidence>
<evidence type="ECO:0000313" key="2">
    <source>
        <dbReference type="EMBL" id="KAK7840186.1"/>
    </source>
</evidence>
<dbReference type="Pfam" id="PF03478">
    <property type="entry name" value="Beta-prop_KIB1-4"/>
    <property type="match status" value="1"/>
</dbReference>
<dbReference type="EMBL" id="PKMF04000267">
    <property type="protein sequence ID" value="KAK7840186.1"/>
    <property type="molecule type" value="Genomic_DNA"/>
</dbReference>
<comment type="caution">
    <text evidence="2">The sequence shown here is derived from an EMBL/GenBank/DDBJ whole genome shotgun (WGS) entry which is preliminary data.</text>
</comment>
<dbReference type="AlphaFoldDB" id="A0AAW0KQA7"/>
<organism evidence="2 3">
    <name type="scientific">Quercus suber</name>
    <name type="common">Cork oak</name>
    <dbReference type="NCBI Taxonomy" id="58331"/>
    <lineage>
        <taxon>Eukaryota</taxon>
        <taxon>Viridiplantae</taxon>
        <taxon>Streptophyta</taxon>
        <taxon>Embryophyta</taxon>
        <taxon>Tracheophyta</taxon>
        <taxon>Spermatophyta</taxon>
        <taxon>Magnoliopsida</taxon>
        <taxon>eudicotyledons</taxon>
        <taxon>Gunneridae</taxon>
        <taxon>Pentapetalae</taxon>
        <taxon>rosids</taxon>
        <taxon>fabids</taxon>
        <taxon>Fagales</taxon>
        <taxon>Fagaceae</taxon>
        <taxon>Quercus</taxon>
    </lineage>
</organism>
<dbReference type="InterPro" id="IPR050942">
    <property type="entry name" value="F-box_BR-signaling"/>
</dbReference>
<keyword evidence="3" id="KW-1185">Reference proteome</keyword>
<accession>A0AAW0KQA7</accession>
<dbReference type="Proteomes" id="UP000237347">
    <property type="component" value="Unassembled WGS sequence"/>
</dbReference>
<dbReference type="PANTHER" id="PTHR44259">
    <property type="entry name" value="OS07G0183000 PROTEIN-RELATED"/>
    <property type="match status" value="1"/>
</dbReference>
<sequence length="337" mass="38871">MANFLDSHEDTKTEIVKPIISYQDFINFGTASTTCWSVTAIENFGRYRQLPWLMLRDNNGYRRFFSFSNRNYLELPLPEASGKSYFSLEGWLITLAEDKTMNLLHPLNQNRIMLPYLSQNYHQHSHVNLIKKAVLSSSPSWNSNYITMIIVRFANRRMKHLAFARAGDNTWTMIAEKQPYIDVTYYQGRFYAITSSGVLVVCDAQGPNPTETKLVTSFVYQMNDCFYIVVGSSRQLFVVKRNSQVFEVFKVNVSSIEAVKVRSLGDTALFLGFTTSLSIKASRFDGCNANCIYFVDDGKDLFVYNYLNGHIDKLSMDQHFDFDFDWPPLWVEVEPTC</sequence>
<dbReference type="SUPFAM" id="SSF101898">
    <property type="entry name" value="NHL repeat"/>
    <property type="match status" value="1"/>
</dbReference>
<feature type="domain" description="KIB1-4 beta-propeller" evidence="1">
    <location>
        <begin position="64"/>
        <end position="305"/>
    </location>
</feature>
<dbReference type="InterPro" id="IPR005174">
    <property type="entry name" value="KIB1-4_b-propeller"/>
</dbReference>
<protein>
    <submittedName>
        <fullName evidence="2">F-box protein</fullName>
    </submittedName>
</protein>
<proteinExistence type="predicted"/>
<evidence type="ECO:0000259" key="1">
    <source>
        <dbReference type="Pfam" id="PF03478"/>
    </source>
</evidence>
<dbReference type="Gramene" id="rna-CFP56_14990">
    <property type="protein sequence ID" value="cds-POE80582.1"/>
    <property type="gene ID" value="gene-CFP56_14990"/>
</dbReference>
<dbReference type="PANTHER" id="PTHR44259:SF114">
    <property type="entry name" value="OS06G0707300 PROTEIN"/>
    <property type="match status" value="1"/>
</dbReference>